<feature type="binding site" evidence="5">
    <location>
        <position position="88"/>
    </location>
    <ligand>
        <name>ATP</name>
        <dbReference type="ChEBI" id="CHEBI:30616"/>
    </ligand>
</feature>
<evidence type="ECO:0000256" key="6">
    <source>
        <dbReference type="SAM" id="MobiDB-lite"/>
    </source>
</evidence>
<accession>A0A9D1VA08</accession>
<proteinExistence type="predicted"/>
<keyword evidence="8" id="KW-0723">Serine/threonine-protein kinase</keyword>
<dbReference type="SUPFAM" id="SSF56112">
    <property type="entry name" value="Protein kinase-like (PK-like)"/>
    <property type="match status" value="1"/>
</dbReference>
<dbReference type="InterPro" id="IPR000719">
    <property type="entry name" value="Prot_kinase_dom"/>
</dbReference>
<keyword evidence="2 5" id="KW-0547">Nucleotide-binding</keyword>
<evidence type="ECO:0000256" key="5">
    <source>
        <dbReference type="PROSITE-ProRule" id="PRU10141"/>
    </source>
</evidence>
<evidence type="ECO:0000256" key="4">
    <source>
        <dbReference type="ARBA" id="ARBA00022840"/>
    </source>
</evidence>
<dbReference type="Proteomes" id="UP000823964">
    <property type="component" value="Unassembled WGS sequence"/>
</dbReference>
<keyword evidence="4 5" id="KW-0067">ATP-binding</keyword>
<name>A0A9D1VA08_9BACT</name>
<feature type="region of interest" description="Disordered" evidence="6">
    <location>
        <begin position="1"/>
        <end position="46"/>
    </location>
</feature>
<dbReference type="PROSITE" id="PS00107">
    <property type="entry name" value="PROTEIN_KINASE_ATP"/>
    <property type="match status" value="1"/>
</dbReference>
<evidence type="ECO:0000256" key="3">
    <source>
        <dbReference type="ARBA" id="ARBA00022777"/>
    </source>
</evidence>
<dbReference type="InterPro" id="IPR017441">
    <property type="entry name" value="Protein_kinase_ATP_BS"/>
</dbReference>
<reference evidence="8" key="2">
    <citation type="submission" date="2021-04" db="EMBL/GenBank/DDBJ databases">
        <authorList>
            <person name="Gilroy R."/>
        </authorList>
    </citation>
    <scope>NUCLEOTIDE SEQUENCE</scope>
    <source>
        <strain evidence="8">14975</strain>
    </source>
</reference>
<keyword evidence="1" id="KW-0808">Transferase</keyword>
<dbReference type="EMBL" id="DXFQ01000033">
    <property type="protein sequence ID" value="HIX19368.1"/>
    <property type="molecule type" value="Genomic_DNA"/>
</dbReference>
<organism evidence="8 9">
    <name type="scientific">Candidatus Akkermansia intestinigallinarum</name>
    <dbReference type="NCBI Taxonomy" id="2838431"/>
    <lineage>
        <taxon>Bacteria</taxon>
        <taxon>Pseudomonadati</taxon>
        <taxon>Verrucomicrobiota</taxon>
        <taxon>Verrucomicrobiia</taxon>
        <taxon>Verrucomicrobiales</taxon>
        <taxon>Akkermansiaceae</taxon>
        <taxon>Akkermansia</taxon>
    </lineage>
</organism>
<dbReference type="SMART" id="SM00220">
    <property type="entry name" value="S_TKc"/>
    <property type="match status" value="1"/>
</dbReference>
<dbReference type="Gene3D" id="1.10.510.10">
    <property type="entry name" value="Transferase(Phosphotransferase) domain 1"/>
    <property type="match status" value="1"/>
</dbReference>
<dbReference type="PROSITE" id="PS50011">
    <property type="entry name" value="PROTEIN_KINASE_DOM"/>
    <property type="match status" value="1"/>
</dbReference>
<comment type="caution">
    <text evidence="8">The sequence shown here is derived from an EMBL/GenBank/DDBJ whole genome shotgun (WGS) entry which is preliminary data.</text>
</comment>
<dbReference type="GO" id="GO:0005524">
    <property type="term" value="F:ATP binding"/>
    <property type="evidence" value="ECO:0007669"/>
    <property type="project" value="UniProtKB-UniRule"/>
</dbReference>
<sequence length="335" mass="37637">MTDSLPESSPVAPSLPTPAVPADALPGDAAAKPARKPGRNPGCGIAAKELPRDYQLRNYRIIRPLGSGGFGVTYLAQDVNLERPVVIKESFPNSICHRSAGTLDVELNDEEGRETYEWATGNFLREARLLSTLDHPNIARVYAYFAAHKTAYYITEYIDGSSLAEVSLDYDRHEMDIPQSALYGMMVRVLDALSYLHGKKLLHRDIKPDNILINRQGYPMLIDFGAAREEYGDLGNSVVESQGFSPSEQSMPGGNMGPWTDLYAFGATLYYILTNECLPNCRMRELSDSVEPLVRNPRLRRIYHLRLLASIDRAIRPSIEQRYRCVDEWMNDLHL</sequence>
<feature type="domain" description="Protein kinase" evidence="7">
    <location>
        <begin position="59"/>
        <end position="330"/>
    </location>
</feature>
<dbReference type="AlphaFoldDB" id="A0A9D1VA08"/>
<evidence type="ECO:0000313" key="9">
    <source>
        <dbReference type="Proteomes" id="UP000823964"/>
    </source>
</evidence>
<dbReference type="InterPro" id="IPR011009">
    <property type="entry name" value="Kinase-like_dom_sf"/>
</dbReference>
<dbReference type="InterPro" id="IPR008271">
    <property type="entry name" value="Ser/Thr_kinase_AS"/>
</dbReference>
<evidence type="ECO:0000313" key="8">
    <source>
        <dbReference type="EMBL" id="HIX19368.1"/>
    </source>
</evidence>
<dbReference type="PROSITE" id="PS00108">
    <property type="entry name" value="PROTEIN_KINASE_ST"/>
    <property type="match status" value="1"/>
</dbReference>
<evidence type="ECO:0000256" key="1">
    <source>
        <dbReference type="ARBA" id="ARBA00022679"/>
    </source>
</evidence>
<gene>
    <name evidence="8" type="ORF">H9862_02045</name>
</gene>
<reference evidence="8" key="1">
    <citation type="journal article" date="2021" name="PeerJ">
        <title>Extensive microbial diversity within the chicken gut microbiome revealed by metagenomics and culture.</title>
        <authorList>
            <person name="Gilroy R."/>
            <person name="Ravi A."/>
            <person name="Getino M."/>
            <person name="Pursley I."/>
            <person name="Horton D.L."/>
            <person name="Alikhan N.F."/>
            <person name="Baker D."/>
            <person name="Gharbi K."/>
            <person name="Hall N."/>
            <person name="Watson M."/>
            <person name="Adriaenssens E.M."/>
            <person name="Foster-Nyarko E."/>
            <person name="Jarju S."/>
            <person name="Secka A."/>
            <person name="Antonio M."/>
            <person name="Oren A."/>
            <person name="Chaudhuri R.R."/>
            <person name="La Ragione R."/>
            <person name="Hildebrand F."/>
            <person name="Pallen M.J."/>
        </authorList>
    </citation>
    <scope>NUCLEOTIDE SEQUENCE</scope>
    <source>
        <strain evidence="8">14975</strain>
    </source>
</reference>
<evidence type="ECO:0000256" key="2">
    <source>
        <dbReference type="ARBA" id="ARBA00022741"/>
    </source>
</evidence>
<evidence type="ECO:0000259" key="7">
    <source>
        <dbReference type="PROSITE" id="PS50011"/>
    </source>
</evidence>
<dbReference type="GO" id="GO:0004674">
    <property type="term" value="F:protein serine/threonine kinase activity"/>
    <property type="evidence" value="ECO:0007669"/>
    <property type="project" value="UniProtKB-KW"/>
</dbReference>
<dbReference type="Pfam" id="PF00069">
    <property type="entry name" value="Pkinase"/>
    <property type="match status" value="1"/>
</dbReference>
<dbReference type="PANTHER" id="PTHR43289">
    <property type="entry name" value="MITOGEN-ACTIVATED PROTEIN KINASE KINASE KINASE 20-RELATED"/>
    <property type="match status" value="1"/>
</dbReference>
<dbReference type="CDD" id="cd14014">
    <property type="entry name" value="STKc_PknB_like"/>
    <property type="match status" value="1"/>
</dbReference>
<protein>
    <submittedName>
        <fullName evidence="8">Serine/threonine protein kinase</fullName>
    </submittedName>
</protein>
<keyword evidence="3 8" id="KW-0418">Kinase</keyword>
<dbReference type="PANTHER" id="PTHR43289:SF6">
    <property type="entry name" value="SERINE_THREONINE-PROTEIN KINASE NEKL-3"/>
    <property type="match status" value="1"/>
</dbReference>